<evidence type="ECO:0000313" key="1">
    <source>
        <dbReference type="EMBL" id="EKU10795.1"/>
    </source>
</evidence>
<comment type="caution">
    <text evidence="1">The sequence shown here is derived from an EMBL/GenBank/DDBJ whole genome shotgun (WGS) entry which is preliminary data.</text>
</comment>
<reference evidence="1 2" key="1">
    <citation type="journal article" date="2013" name="Genome Announc.">
        <title>Genome Sequence of Campylobacter showae UNSWCD, Isolated from a Patient with Crohn's Disease.</title>
        <authorList>
            <person name="Tay A.P."/>
            <person name="Kaakoush N.O."/>
            <person name="Deshpande N.P."/>
            <person name="Chen Z."/>
            <person name="Mitchell H."/>
            <person name="Wilkins M.R."/>
        </authorList>
    </citation>
    <scope>NUCLEOTIDE SEQUENCE [LARGE SCALE GENOMIC DNA]</scope>
    <source>
        <strain evidence="1 2">CSUNSWCD</strain>
    </source>
</reference>
<sequence>MSRDLRVKFNRKFIRRACLFGSKFQTSNLDTNLSVINRKRQNLS</sequence>
<evidence type="ECO:0000313" key="2">
    <source>
        <dbReference type="Proteomes" id="UP000011939"/>
    </source>
</evidence>
<accession>M5IIZ2</accession>
<proteinExistence type="predicted"/>
<dbReference type="PATRIC" id="fig|1244083.3.peg.1838"/>
<dbReference type="EMBL" id="AMZQ01000010">
    <property type="protein sequence ID" value="EKU10795.1"/>
    <property type="molecule type" value="Genomic_DNA"/>
</dbReference>
<dbReference type="AlphaFoldDB" id="M5IIZ2"/>
<gene>
    <name evidence="1" type="ORF">CSUNSWCD_596</name>
</gene>
<organism evidence="1 2">
    <name type="scientific">Campylobacter showae CSUNSWCD</name>
    <dbReference type="NCBI Taxonomy" id="1244083"/>
    <lineage>
        <taxon>Bacteria</taxon>
        <taxon>Pseudomonadati</taxon>
        <taxon>Campylobacterota</taxon>
        <taxon>Epsilonproteobacteria</taxon>
        <taxon>Campylobacterales</taxon>
        <taxon>Campylobacteraceae</taxon>
        <taxon>Campylobacter</taxon>
    </lineage>
</organism>
<dbReference type="Proteomes" id="UP000011939">
    <property type="component" value="Unassembled WGS sequence"/>
</dbReference>
<name>M5IIZ2_9BACT</name>
<dbReference type="STRING" id="1244083.CSUNSWCD_596"/>
<protein>
    <submittedName>
        <fullName evidence="1">Uncharacterized protein</fullName>
    </submittedName>
</protein>